<dbReference type="GO" id="GO:0055085">
    <property type="term" value="P:transmembrane transport"/>
    <property type="evidence" value="ECO:0007669"/>
    <property type="project" value="InterPro"/>
</dbReference>
<reference evidence="2 3" key="1">
    <citation type="journal article" date="2016" name="J. Microbiol.">
        <title>Dankookia rubra gen. nov., sp. nov., an alphaproteobacterium isolated from sediment of a shallow stream.</title>
        <authorList>
            <person name="Kim W.H."/>
            <person name="Kim D.H."/>
            <person name="Kang K."/>
            <person name="Ahn T.Y."/>
        </authorList>
    </citation>
    <scope>NUCLEOTIDE SEQUENCE [LARGE SCALE GENOMIC DNA]</scope>
    <source>
        <strain evidence="2 3">JCM30602</strain>
    </source>
</reference>
<protein>
    <submittedName>
        <fullName evidence="2">Uncharacterized protein</fullName>
    </submittedName>
</protein>
<dbReference type="AlphaFoldDB" id="A0A4R5PZG9"/>
<dbReference type="EMBL" id="SMSJ01000277">
    <property type="protein sequence ID" value="TDH55454.1"/>
    <property type="molecule type" value="Genomic_DNA"/>
</dbReference>
<evidence type="ECO:0000313" key="3">
    <source>
        <dbReference type="Proteomes" id="UP000295096"/>
    </source>
</evidence>
<comment type="caution">
    <text evidence="2">The sequence shown here is derived from an EMBL/GenBank/DDBJ whole genome shotgun (WGS) entry which is preliminary data.</text>
</comment>
<dbReference type="InterPro" id="IPR038404">
    <property type="entry name" value="TRAP_DctP_sf"/>
</dbReference>
<dbReference type="Proteomes" id="UP000295096">
    <property type="component" value="Unassembled WGS sequence"/>
</dbReference>
<dbReference type="Gene3D" id="3.40.190.170">
    <property type="entry name" value="Bacterial extracellular solute-binding protein, family 7"/>
    <property type="match status" value="1"/>
</dbReference>
<accession>A0A4R5PZG9</accession>
<evidence type="ECO:0000313" key="2">
    <source>
        <dbReference type="EMBL" id="TDH55454.1"/>
    </source>
</evidence>
<proteinExistence type="predicted"/>
<organism evidence="2 3">
    <name type="scientific">Dankookia rubra</name>
    <dbReference type="NCBI Taxonomy" id="1442381"/>
    <lineage>
        <taxon>Bacteria</taxon>
        <taxon>Pseudomonadati</taxon>
        <taxon>Pseudomonadota</taxon>
        <taxon>Alphaproteobacteria</taxon>
        <taxon>Acetobacterales</taxon>
        <taxon>Roseomonadaceae</taxon>
        <taxon>Dankookia</taxon>
    </lineage>
</organism>
<dbReference type="Pfam" id="PF03480">
    <property type="entry name" value="DctP"/>
    <property type="match status" value="1"/>
</dbReference>
<keyword evidence="1" id="KW-0732">Signal</keyword>
<name>A0A4R5PZG9_9PROT</name>
<dbReference type="InterPro" id="IPR018389">
    <property type="entry name" value="DctP_fam"/>
</dbReference>
<keyword evidence="3" id="KW-1185">Reference proteome</keyword>
<feature type="non-terminal residue" evidence="2">
    <location>
        <position position="194"/>
    </location>
</feature>
<gene>
    <name evidence="2" type="ORF">E2C06_36535</name>
</gene>
<sequence>MPFLASGRLPKTGMWISSMRTSLLNQLAMFLASSLRTAALAACANLTLALFAPHIGQADPRIELNVVGGLGGVQQYDAHEAPFWTHRVPEITAGQVQVQIVPFDRSGIRGQEMLQLLRLGVVSFGNVLLGLAAAEEPELNVIDLPLLSPDMPALRRTVALWRPRLEALLRERYGLVLLAAYTYPPQVVFCRKAF</sequence>
<evidence type="ECO:0000256" key="1">
    <source>
        <dbReference type="ARBA" id="ARBA00022729"/>
    </source>
</evidence>